<keyword evidence="3 6" id="KW-0540">Nuclease</keyword>
<gene>
    <name evidence="6" type="primary">xseB</name>
    <name evidence="7" type="ORF">KsCSTR_00960</name>
</gene>
<evidence type="ECO:0000256" key="6">
    <source>
        <dbReference type="HAMAP-Rule" id="MF_00337"/>
    </source>
</evidence>
<evidence type="ECO:0000313" key="7">
    <source>
        <dbReference type="EMBL" id="QII09475.1"/>
    </source>
</evidence>
<comment type="similarity">
    <text evidence="1 6">Belongs to the XseB family.</text>
</comment>
<organism evidence="7 8">
    <name type="scientific">Kuenenia stuttgartiensis</name>
    <dbReference type="NCBI Taxonomy" id="174633"/>
    <lineage>
        <taxon>Bacteria</taxon>
        <taxon>Pseudomonadati</taxon>
        <taxon>Planctomycetota</taxon>
        <taxon>Candidatus Brocadiia</taxon>
        <taxon>Candidatus Brocadiales</taxon>
        <taxon>Candidatus Brocadiaceae</taxon>
        <taxon>Candidatus Kuenenia</taxon>
    </lineage>
</organism>
<evidence type="ECO:0000256" key="2">
    <source>
        <dbReference type="ARBA" id="ARBA00022490"/>
    </source>
</evidence>
<keyword evidence="4 6" id="KW-0378">Hydrolase</keyword>
<dbReference type="InterPro" id="IPR037004">
    <property type="entry name" value="Exonuc_VII_ssu_sf"/>
</dbReference>
<dbReference type="EC" id="3.1.11.6" evidence="6"/>
<dbReference type="NCBIfam" id="NF002140">
    <property type="entry name" value="PRK00977.1-4"/>
    <property type="match status" value="1"/>
</dbReference>
<dbReference type="Gene3D" id="1.10.287.1040">
    <property type="entry name" value="Exonuclease VII, small subunit"/>
    <property type="match status" value="1"/>
</dbReference>
<comment type="function">
    <text evidence="6">Bidirectionally degrades single-stranded DNA into large acid-insoluble oligonucleotides, which are then degraded further into small acid-soluble oligonucleotides.</text>
</comment>
<evidence type="ECO:0000256" key="3">
    <source>
        <dbReference type="ARBA" id="ARBA00022722"/>
    </source>
</evidence>
<comment type="subcellular location">
    <subcellularLocation>
        <location evidence="6">Cytoplasm</location>
    </subcellularLocation>
</comment>
<dbReference type="InterPro" id="IPR003761">
    <property type="entry name" value="Exonuc_VII_S"/>
</dbReference>
<name>A0A6G7GIY6_KUEST</name>
<dbReference type="GO" id="GO:0005829">
    <property type="term" value="C:cytosol"/>
    <property type="evidence" value="ECO:0007669"/>
    <property type="project" value="TreeGrafter"/>
</dbReference>
<dbReference type="AlphaFoldDB" id="A0A6G7GIY6"/>
<dbReference type="PANTHER" id="PTHR34137">
    <property type="entry name" value="EXODEOXYRIBONUCLEASE 7 SMALL SUBUNIT"/>
    <property type="match status" value="1"/>
</dbReference>
<dbReference type="Pfam" id="PF02609">
    <property type="entry name" value="Exonuc_VII_S"/>
    <property type="match status" value="1"/>
</dbReference>
<dbReference type="RefSeq" id="WP_164994303.1">
    <property type="nucleotide sequence ID" value="NZ_CP049055.1"/>
</dbReference>
<evidence type="ECO:0000256" key="4">
    <source>
        <dbReference type="ARBA" id="ARBA00022801"/>
    </source>
</evidence>
<sequence>MAKVKFEEALKGLEKIVDKLEKGDMPLDETLSEYENGIKLYKKCVSMLDEAEKKIQILVKDENGSFSTRDFIDNSTNDTNSAP</sequence>
<proteinExistence type="inferred from homology"/>
<evidence type="ECO:0000256" key="1">
    <source>
        <dbReference type="ARBA" id="ARBA00009998"/>
    </source>
</evidence>
<dbReference type="SUPFAM" id="SSF116842">
    <property type="entry name" value="XseB-like"/>
    <property type="match status" value="1"/>
</dbReference>
<accession>A0A6G7GIY6</accession>
<dbReference type="Proteomes" id="UP000501926">
    <property type="component" value="Chromosome"/>
</dbReference>
<keyword evidence="2 6" id="KW-0963">Cytoplasm</keyword>
<dbReference type="HAMAP" id="MF_00337">
    <property type="entry name" value="Exonuc_7_S"/>
    <property type="match status" value="1"/>
</dbReference>
<protein>
    <recommendedName>
        <fullName evidence="6">Exodeoxyribonuclease 7 small subunit</fullName>
        <ecNumber evidence="6">3.1.11.6</ecNumber>
    </recommendedName>
    <alternativeName>
        <fullName evidence="6">Exodeoxyribonuclease VII small subunit</fullName>
        <shortName evidence="6">Exonuclease VII small subunit</shortName>
    </alternativeName>
</protein>
<dbReference type="NCBIfam" id="TIGR01280">
    <property type="entry name" value="xseB"/>
    <property type="match status" value="1"/>
</dbReference>
<dbReference type="PANTHER" id="PTHR34137:SF1">
    <property type="entry name" value="EXODEOXYRIBONUCLEASE 7 SMALL SUBUNIT"/>
    <property type="match status" value="1"/>
</dbReference>
<dbReference type="EMBL" id="CP049055">
    <property type="protein sequence ID" value="QII09475.1"/>
    <property type="molecule type" value="Genomic_DNA"/>
</dbReference>
<dbReference type="GO" id="GO:0009318">
    <property type="term" value="C:exodeoxyribonuclease VII complex"/>
    <property type="evidence" value="ECO:0007669"/>
    <property type="project" value="UniProtKB-UniRule"/>
</dbReference>
<comment type="catalytic activity">
    <reaction evidence="6">
        <text>Exonucleolytic cleavage in either 5'- to 3'- or 3'- to 5'-direction to yield nucleoside 5'-phosphates.</text>
        <dbReference type="EC" id="3.1.11.6"/>
    </reaction>
</comment>
<reference evidence="7 8" key="1">
    <citation type="submission" date="2020-02" db="EMBL/GenBank/DDBJ databases">
        <title>Newly sequenced genome of strain CSTR1 showed variability in Candidatus Kuenenia stuttgartiensis genomes.</title>
        <authorList>
            <person name="Ding C."/>
            <person name="Adrian L."/>
        </authorList>
    </citation>
    <scope>NUCLEOTIDE SEQUENCE [LARGE SCALE GENOMIC DNA]</scope>
    <source>
        <strain evidence="7 8">CSTR1</strain>
    </source>
</reference>
<dbReference type="GO" id="GO:0008855">
    <property type="term" value="F:exodeoxyribonuclease VII activity"/>
    <property type="evidence" value="ECO:0007669"/>
    <property type="project" value="UniProtKB-UniRule"/>
</dbReference>
<evidence type="ECO:0000313" key="8">
    <source>
        <dbReference type="Proteomes" id="UP000501926"/>
    </source>
</evidence>
<keyword evidence="5 6" id="KW-0269">Exonuclease</keyword>
<dbReference type="GO" id="GO:0006308">
    <property type="term" value="P:DNA catabolic process"/>
    <property type="evidence" value="ECO:0007669"/>
    <property type="project" value="UniProtKB-UniRule"/>
</dbReference>
<evidence type="ECO:0000256" key="5">
    <source>
        <dbReference type="ARBA" id="ARBA00022839"/>
    </source>
</evidence>
<comment type="subunit">
    <text evidence="6">Heterooligomer composed of large and small subunits.</text>
</comment>